<dbReference type="PROSITE" id="PS50011">
    <property type="entry name" value="PROTEIN_KINASE_DOM"/>
    <property type="match status" value="3"/>
</dbReference>
<feature type="region of interest" description="Disordered" evidence="9">
    <location>
        <begin position="840"/>
        <end position="861"/>
    </location>
</feature>
<dbReference type="PROSITE" id="PS00109">
    <property type="entry name" value="PROTEIN_KINASE_TYR"/>
    <property type="match status" value="1"/>
</dbReference>
<dbReference type="InterPro" id="IPR000719">
    <property type="entry name" value="Prot_kinase_dom"/>
</dbReference>
<proteinExistence type="predicted"/>
<dbReference type="EC" id="2.7.11.1" evidence="1"/>
<dbReference type="InterPro" id="IPR008266">
    <property type="entry name" value="Tyr_kinase_AS"/>
</dbReference>
<protein>
    <recommendedName>
        <fullName evidence="1">non-specific serine/threonine protein kinase</fullName>
        <ecNumber evidence="1">2.7.11.1</ecNumber>
    </recommendedName>
</protein>
<dbReference type="GO" id="GO:0005737">
    <property type="term" value="C:cytoplasm"/>
    <property type="evidence" value="ECO:0007669"/>
    <property type="project" value="TreeGrafter"/>
</dbReference>
<sequence length="861" mass="97129">MKFCSGKTLTEFIESNKMYCSTNVLVDYTFQLASGLRYLHENMEFIHGHVVPTSILMKDSMGKKIKIANLDCAFQRKSGRSLEEHVKSLDLFQSPGVLDKSSFMSPEILSWLPYSDERNRRPLSSSTDIWSLGCVVLDMHLVREGQPGLRLDIRSSDYYTILTHECEGFPLIPQIPKDMPDDLKVLACLCLKVNPDDRPTAATLLNYADRGPLILKAFDLREITATASVHDADRSSGTFEYKFDDCFSDLGFEFSRIPAGYVHRFTARRSFGFIYTVDAFYMHDGNPVEKHAGNQACRLLFESETDARLEELKSLLQLRHPNILQYIVIGYASRRSIVRSHYCLLMEWCSGITLRDFIRSNPTLCSTKRIVKYTTQVASGLHYLHEGNDTAKFVHGDITSSNIMIKESTGENLKIIDIEKAFQQPRGLRPSKKEFNVKGSFYFMSPELAVWLFRQPDVTPPTPDSPTDIYSLGCVVMDMYFASQGQALWPDHDEFSVLSAVIISEHPLTLRMPENLPYELKILARQCLQINPSDRPTAATLVNYVARVCGNPYFKCAEDGIQYYLPTSKKQLGKLGEFGVVDRVDAFSVGADLIEQGKQHLALKTFHDPLEKDEIEKIETILLKLNHPNIVKYLATRFFENDRQFMLIMEWCSGGTLTDAAAAETALPVEMQKNYLNQLICGIYYLHMEVNPSIVHKDLKGMNLVFSDENKTTLKICDLDSCSVGRRVKQQSVISRVRLTPGFVSPELLKWENSAPTEGDYPVGRATDIWSLGAVVLEMYCRGNLPDIRSFQRGDILTTTIGADAILKIPPIGEELLAFAAKCLVNEPGDRPSIELLRDDFSKGFSSPPLSAPRTRSLDAD</sequence>
<evidence type="ECO:0000313" key="12">
    <source>
        <dbReference type="Proteomes" id="UP000192578"/>
    </source>
</evidence>
<evidence type="ECO:0000256" key="8">
    <source>
        <dbReference type="ARBA" id="ARBA00048679"/>
    </source>
</evidence>
<dbReference type="AlphaFoldDB" id="A0A9X6NML0"/>
<dbReference type="InterPro" id="IPR053235">
    <property type="entry name" value="Ser_Thr_kinase"/>
</dbReference>
<keyword evidence="2" id="KW-0723">Serine/threonine-protein kinase</keyword>
<evidence type="ECO:0000256" key="6">
    <source>
        <dbReference type="ARBA" id="ARBA00022840"/>
    </source>
</evidence>
<name>A0A9X6NML0_HYPEX</name>
<keyword evidence="5 11" id="KW-0418">Kinase</keyword>
<organism evidence="11 12">
    <name type="scientific">Hypsibius exemplaris</name>
    <name type="common">Freshwater tardigrade</name>
    <dbReference type="NCBI Taxonomy" id="2072580"/>
    <lineage>
        <taxon>Eukaryota</taxon>
        <taxon>Metazoa</taxon>
        <taxon>Ecdysozoa</taxon>
        <taxon>Tardigrada</taxon>
        <taxon>Eutardigrada</taxon>
        <taxon>Parachela</taxon>
        <taxon>Hypsibioidea</taxon>
        <taxon>Hypsibiidae</taxon>
        <taxon>Hypsibius</taxon>
    </lineage>
</organism>
<comment type="catalytic activity">
    <reaction evidence="8">
        <text>L-seryl-[protein] + ATP = O-phospho-L-seryl-[protein] + ADP + H(+)</text>
        <dbReference type="Rhea" id="RHEA:17989"/>
        <dbReference type="Rhea" id="RHEA-COMP:9863"/>
        <dbReference type="Rhea" id="RHEA-COMP:11604"/>
        <dbReference type="ChEBI" id="CHEBI:15378"/>
        <dbReference type="ChEBI" id="CHEBI:29999"/>
        <dbReference type="ChEBI" id="CHEBI:30616"/>
        <dbReference type="ChEBI" id="CHEBI:83421"/>
        <dbReference type="ChEBI" id="CHEBI:456216"/>
        <dbReference type="EC" id="2.7.11.1"/>
    </reaction>
</comment>
<dbReference type="SUPFAM" id="SSF56112">
    <property type="entry name" value="Protein kinase-like (PK-like)"/>
    <property type="match status" value="3"/>
</dbReference>
<dbReference type="InterPro" id="IPR008271">
    <property type="entry name" value="Ser/Thr_kinase_AS"/>
</dbReference>
<gene>
    <name evidence="11" type="ORF">BV898_17620</name>
</gene>
<keyword evidence="6" id="KW-0067">ATP-binding</keyword>
<reference evidence="12" key="1">
    <citation type="submission" date="2017-01" db="EMBL/GenBank/DDBJ databases">
        <title>Comparative genomics of anhydrobiosis in the tardigrade Hypsibius dujardini.</title>
        <authorList>
            <person name="Yoshida Y."/>
            <person name="Koutsovoulos G."/>
            <person name="Laetsch D."/>
            <person name="Stevens L."/>
            <person name="Kumar S."/>
            <person name="Horikawa D."/>
            <person name="Ishino K."/>
            <person name="Komine S."/>
            <person name="Tomita M."/>
            <person name="Blaxter M."/>
            <person name="Arakawa K."/>
        </authorList>
    </citation>
    <scope>NUCLEOTIDE SEQUENCE [LARGE SCALE GENOMIC DNA]</scope>
    <source>
        <strain evidence="12">Z151</strain>
    </source>
</reference>
<evidence type="ECO:0000256" key="1">
    <source>
        <dbReference type="ARBA" id="ARBA00012513"/>
    </source>
</evidence>
<dbReference type="GO" id="GO:0005524">
    <property type="term" value="F:ATP binding"/>
    <property type="evidence" value="ECO:0007669"/>
    <property type="project" value="InterPro"/>
</dbReference>
<dbReference type="OrthoDB" id="4062651at2759"/>
<dbReference type="Gene3D" id="3.30.200.20">
    <property type="entry name" value="Phosphorylase Kinase, domain 1"/>
    <property type="match status" value="1"/>
</dbReference>
<evidence type="ECO:0000256" key="4">
    <source>
        <dbReference type="ARBA" id="ARBA00022741"/>
    </source>
</evidence>
<dbReference type="SMART" id="SM00220">
    <property type="entry name" value="S_TKc"/>
    <property type="match status" value="2"/>
</dbReference>
<dbReference type="InterPro" id="IPR011009">
    <property type="entry name" value="Kinase-like_dom_sf"/>
</dbReference>
<comment type="catalytic activity">
    <reaction evidence="7">
        <text>L-threonyl-[protein] + ATP = O-phospho-L-threonyl-[protein] + ADP + H(+)</text>
        <dbReference type="Rhea" id="RHEA:46608"/>
        <dbReference type="Rhea" id="RHEA-COMP:11060"/>
        <dbReference type="Rhea" id="RHEA-COMP:11605"/>
        <dbReference type="ChEBI" id="CHEBI:15378"/>
        <dbReference type="ChEBI" id="CHEBI:30013"/>
        <dbReference type="ChEBI" id="CHEBI:30616"/>
        <dbReference type="ChEBI" id="CHEBI:61977"/>
        <dbReference type="ChEBI" id="CHEBI:456216"/>
        <dbReference type="EC" id="2.7.11.1"/>
    </reaction>
</comment>
<dbReference type="PANTHER" id="PTHR24361">
    <property type="entry name" value="MITOGEN-ACTIVATED KINASE KINASE KINASE"/>
    <property type="match status" value="1"/>
</dbReference>
<feature type="domain" description="Protein kinase" evidence="10">
    <location>
        <begin position="567"/>
        <end position="850"/>
    </location>
</feature>
<dbReference type="GO" id="GO:0006974">
    <property type="term" value="P:DNA damage response"/>
    <property type="evidence" value="ECO:0007669"/>
    <property type="project" value="TreeGrafter"/>
</dbReference>
<evidence type="ECO:0000256" key="3">
    <source>
        <dbReference type="ARBA" id="ARBA00022679"/>
    </source>
</evidence>
<comment type="caution">
    <text evidence="11">The sequence shown here is derived from an EMBL/GenBank/DDBJ whole genome shotgun (WGS) entry which is preliminary data.</text>
</comment>
<dbReference type="Gene3D" id="1.10.510.10">
    <property type="entry name" value="Transferase(Phosphotransferase) domain 1"/>
    <property type="match status" value="3"/>
</dbReference>
<evidence type="ECO:0000256" key="9">
    <source>
        <dbReference type="SAM" id="MobiDB-lite"/>
    </source>
</evidence>
<keyword evidence="4" id="KW-0547">Nucleotide-binding</keyword>
<keyword evidence="3" id="KW-0808">Transferase</keyword>
<evidence type="ECO:0000259" key="10">
    <source>
        <dbReference type="PROSITE" id="PS50011"/>
    </source>
</evidence>
<feature type="domain" description="Protein kinase" evidence="10">
    <location>
        <begin position="260"/>
        <end position="554"/>
    </location>
</feature>
<evidence type="ECO:0000256" key="2">
    <source>
        <dbReference type="ARBA" id="ARBA00022527"/>
    </source>
</evidence>
<dbReference type="GO" id="GO:0004674">
    <property type="term" value="F:protein serine/threonine kinase activity"/>
    <property type="evidence" value="ECO:0007669"/>
    <property type="project" value="TreeGrafter"/>
</dbReference>
<dbReference type="EMBL" id="MTYJ01000307">
    <property type="protein sequence ID" value="OWA53186.1"/>
    <property type="molecule type" value="Genomic_DNA"/>
</dbReference>
<dbReference type="PROSITE" id="PS00108">
    <property type="entry name" value="PROTEIN_KINASE_ST"/>
    <property type="match status" value="1"/>
</dbReference>
<keyword evidence="12" id="KW-1185">Reference proteome</keyword>
<feature type="domain" description="Protein kinase" evidence="10">
    <location>
        <begin position="1"/>
        <end position="214"/>
    </location>
</feature>
<evidence type="ECO:0000313" key="11">
    <source>
        <dbReference type="EMBL" id="OWA53186.1"/>
    </source>
</evidence>
<evidence type="ECO:0000256" key="7">
    <source>
        <dbReference type="ARBA" id="ARBA00047899"/>
    </source>
</evidence>
<dbReference type="Proteomes" id="UP000192578">
    <property type="component" value="Unassembled WGS sequence"/>
</dbReference>
<dbReference type="Pfam" id="PF00069">
    <property type="entry name" value="Pkinase"/>
    <property type="match status" value="3"/>
</dbReference>
<evidence type="ECO:0000256" key="5">
    <source>
        <dbReference type="ARBA" id="ARBA00022777"/>
    </source>
</evidence>
<dbReference type="PANTHER" id="PTHR24361:SF433">
    <property type="entry name" value="PROTEIN KINASE DOMAIN-CONTAINING PROTEIN"/>
    <property type="match status" value="1"/>
</dbReference>
<accession>A0A9X6NML0</accession>